<proteinExistence type="predicted"/>
<feature type="domain" description="Histidine kinase" evidence="7">
    <location>
        <begin position="544"/>
        <end position="756"/>
    </location>
</feature>
<dbReference type="InterPro" id="IPR036097">
    <property type="entry name" value="HisK_dim/P_sf"/>
</dbReference>
<keyword evidence="6" id="KW-1133">Transmembrane helix</keyword>
<evidence type="ECO:0000313" key="8">
    <source>
        <dbReference type="EMBL" id="SBV35063.1"/>
    </source>
</evidence>
<evidence type="ECO:0000259" key="7">
    <source>
        <dbReference type="PROSITE" id="PS50109"/>
    </source>
</evidence>
<reference evidence="8" key="1">
    <citation type="submission" date="2016-03" db="EMBL/GenBank/DDBJ databases">
        <authorList>
            <person name="Ploux O."/>
        </authorList>
    </citation>
    <scope>NUCLEOTIDE SEQUENCE</scope>
    <source>
        <strain evidence="8">UC10</strain>
    </source>
</reference>
<name>A0A1Y5PYF0_9SPHN</name>
<dbReference type="SUPFAM" id="SSF47384">
    <property type="entry name" value="Homodimeric domain of signal transducing histidine kinase"/>
    <property type="match status" value="1"/>
</dbReference>
<dbReference type="Pfam" id="PF05226">
    <property type="entry name" value="CHASE2"/>
    <property type="match status" value="1"/>
</dbReference>
<dbReference type="SMART" id="SM01080">
    <property type="entry name" value="CHASE2"/>
    <property type="match status" value="1"/>
</dbReference>
<sequence>MSSDPVTLPRSLRLEWWCVGLLATAVSLFLVLDRSSERIDLLIYDMVVSRQRQDPDPRILLVAVDQEALGEAGAWPWSRETHARLVRRLSEGRPSAIAYDVLFVESKPADAALASAIADTPIFLPLLFDAPGRDGRAFDIVPPPASLHIRSEHLGHVNLIVDRDGQVRRLRPYDGNANISWPHLMERTRSFVDGSQPSSEARRNPILIDYAGPPGHFPSISAAAILRREFPEELLQGRIILVGVTAPGLADTYPTPMNEAYGTMSGLEIQANFLNGLLAGRDIREAPTLARLLFVILPLWLLMLSFLWLRPRHAAAHTAFLASLVLGTSITALLRLGVWLPPASALLTLAILYPLWGWRRLTAVSHYMIDELEALRTEPDLLSRSYGGGALDPVSRQVQLLSHAVGQLRDIKRFISDSLDQLPDAIFVLTPHGAILLANAAGQALFEITAPLLPPHINSLLSKMLPDTAPSKAPESFSFPQLLERSPSGEPSSPEMLMPDGRCFALRTAPRVDGSGQQVGWILRMSDISAVWEARRERRDTLRFLSHDMRAPLMSVLALLATAKPEALAPSLAERLRRHTWRTLDLADGFLQLARAQSLRFQPMIVNLSDLLKDAIDQLWPQITEMRIKFDTNGDNRELLILGEASLLTRAFVNLIQNAIKYGGEGATVTCTLAIEFADNCPLATCTVSDNGPGVTPATMKNIFHSFERGTGAHGQGAGLGLTFVQAVARRHGGTVRCTSGRNKGTAFTLSLPLLP</sequence>
<dbReference type="InterPro" id="IPR003594">
    <property type="entry name" value="HATPase_dom"/>
</dbReference>
<dbReference type="InterPro" id="IPR036890">
    <property type="entry name" value="HATPase_C_sf"/>
</dbReference>
<evidence type="ECO:0000256" key="5">
    <source>
        <dbReference type="ARBA" id="ARBA00022777"/>
    </source>
</evidence>
<feature type="transmembrane region" description="Helical" evidence="6">
    <location>
        <begin position="339"/>
        <end position="358"/>
    </location>
</feature>
<dbReference type="InterPro" id="IPR013767">
    <property type="entry name" value="PAS_fold"/>
</dbReference>
<dbReference type="SMART" id="SM00388">
    <property type="entry name" value="HisKA"/>
    <property type="match status" value="1"/>
</dbReference>
<dbReference type="InterPro" id="IPR017181">
    <property type="entry name" value="Sig_transdc_His_kin_CHASE2"/>
</dbReference>
<dbReference type="InterPro" id="IPR004358">
    <property type="entry name" value="Sig_transdc_His_kin-like_C"/>
</dbReference>
<keyword evidence="3" id="KW-0597">Phosphoprotein</keyword>
<keyword evidence="6" id="KW-0812">Transmembrane</keyword>
<dbReference type="Gene3D" id="3.30.565.10">
    <property type="entry name" value="Histidine kinase-like ATPase, C-terminal domain"/>
    <property type="match status" value="1"/>
</dbReference>
<protein>
    <recommendedName>
        <fullName evidence="2">histidine kinase</fullName>
        <ecNumber evidence="2">2.7.13.3</ecNumber>
    </recommendedName>
</protein>
<dbReference type="SUPFAM" id="SSF55785">
    <property type="entry name" value="PYP-like sensor domain (PAS domain)"/>
    <property type="match status" value="1"/>
</dbReference>
<dbReference type="GO" id="GO:0007234">
    <property type="term" value="P:osmosensory signaling via phosphorelay pathway"/>
    <property type="evidence" value="ECO:0007669"/>
    <property type="project" value="TreeGrafter"/>
</dbReference>
<dbReference type="CDD" id="cd00075">
    <property type="entry name" value="HATPase"/>
    <property type="match status" value="1"/>
</dbReference>
<dbReference type="EMBL" id="LT598653">
    <property type="protein sequence ID" value="SBV35063.1"/>
    <property type="molecule type" value="Genomic_DNA"/>
</dbReference>
<evidence type="ECO:0000256" key="4">
    <source>
        <dbReference type="ARBA" id="ARBA00022679"/>
    </source>
</evidence>
<dbReference type="InterPro" id="IPR005467">
    <property type="entry name" value="His_kinase_dom"/>
</dbReference>
<dbReference type="InterPro" id="IPR007890">
    <property type="entry name" value="CHASE2"/>
</dbReference>
<dbReference type="InterPro" id="IPR003661">
    <property type="entry name" value="HisK_dim/P_dom"/>
</dbReference>
<accession>A0A1Y5PYF0</accession>
<comment type="catalytic activity">
    <reaction evidence="1">
        <text>ATP + protein L-histidine = ADP + protein N-phospho-L-histidine.</text>
        <dbReference type="EC" id="2.7.13.3"/>
    </reaction>
</comment>
<dbReference type="RefSeq" id="WP_295322286.1">
    <property type="nucleotide sequence ID" value="NZ_LT598653.1"/>
</dbReference>
<dbReference type="GO" id="GO:0006355">
    <property type="term" value="P:regulation of DNA-templated transcription"/>
    <property type="evidence" value="ECO:0007669"/>
    <property type="project" value="InterPro"/>
</dbReference>
<dbReference type="PROSITE" id="PS50109">
    <property type="entry name" value="HIS_KIN"/>
    <property type="match status" value="1"/>
</dbReference>
<dbReference type="GO" id="GO:0030295">
    <property type="term" value="F:protein kinase activator activity"/>
    <property type="evidence" value="ECO:0007669"/>
    <property type="project" value="TreeGrafter"/>
</dbReference>
<dbReference type="AlphaFoldDB" id="A0A1Y5PYF0"/>
<keyword evidence="6" id="KW-0472">Membrane</keyword>
<dbReference type="Pfam" id="PF00989">
    <property type="entry name" value="PAS"/>
    <property type="match status" value="1"/>
</dbReference>
<dbReference type="PIRSF" id="PIRSF037347">
    <property type="entry name" value="STHK_CHASE2_PAS_prd"/>
    <property type="match status" value="1"/>
</dbReference>
<dbReference type="EC" id="2.7.13.3" evidence="2"/>
<feature type="transmembrane region" description="Helical" evidence="6">
    <location>
        <begin position="289"/>
        <end position="309"/>
    </location>
</feature>
<dbReference type="Pfam" id="PF02518">
    <property type="entry name" value="HATPase_c"/>
    <property type="match status" value="1"/>
</dbReference>
<dbReference type="SMART" id="SM00387">
    <property type="entry name" value="HATPase_c"/>
    <property type="match status" value="1"/>
</dbReference>
<evidence type="ECO:0000256" key="3">
    <source>
        <dbReference type="ARBA" id="ARBA00022553"/>
    </source>
</evidence>
<keyword evidence="5 8" id="KW-0418">Kinase</keyword>
<dbReference type="InterPro" id="IPR050351">
    <property type="entry name" value="BphY/WalK/GraS-like"/>
</dbReference>
<dbReference type="PRINTS" id="PR00344">
    <property type="entry name" value="BCTRLSENSOR"/>
</dbReference>
<dbReference type="GO" id="GO:0000155">
    <property type="term" value="F:phosphorelay sensor kinase activity"/>
    <property type="evidence" value="ECO:0007669"/>
    <property type="project" value="InterPro"/>
</dbReference>
<dbReference type="KEGG" id="sphu:SPPYR_3948"/>
<dbReference type="InterPro" id="IPR035965">
    <property type="entry name" value="PAS-like_dom_sf"/>
</dbReference>
<evidence type="ECO:0000256" key="6">
    <source>
        <dbReference type="SAM" id="Phobius"/>
    </source>
</evidence>
<organism evidence="8">
    <name type="scientific">uncultured Sphingopyxis sp</name>
    <dbReference type="NCBI Taxonomy" id="310581"/>
    <lineage>
        <taxon>Bacteria</taxon>
        <taxon>Pseudomonadati</taxon>
        <taxon>Pseudomonadota</taxon>
        <taxon>Alphaproteobacteria</taxon>
        <taxon>Sphingomonadales</taxon>
        <taxon>Sphingomonadaceae</taxon>
        <taxon>Sphingopyxis</taxon>
        <taxon>environmental samples</taxon>
    </lineage>
</organism>
<dbReference type="CDD" id="cd00082">
    <property type="entry name" value="HisKA"/>
    <property type="match status" value="1"/>
</dbReference>
<evidence type="ECO:0000256" key="2">
    <source>
        <dbReference type="ARBA" id="ARBA00012438"/>
    </source>
</evidence>
<dbReference type="GO" id="GO:0000156">
    <property type="term" value="F:phosphorelay response regulator activity"/>
    <property type="evidence" value="ECO:0007669"/>
    <property type="project" value="TreeGrafter"/>
</dbReference>
<dbReference type="SUPFAM" id="SSF55874">
    <property type="entry name" value="ATPase domain of HSP90 chaperone/DNA topoisomerase II/histidine kinase"/>
    <property type="match status" value="1"/>
</dbReference>
<gene>
    <name evidence="8" type="ORF">SPPYR_3948</name>
</gene>
<dbReference type="Gene3D" id="3.30.450.20">
    <property type="entry name" value="PAS domain"/>
    <property type="match status" value="1"/>
</dbReference>
<dbReference type="PANTHER" id="PTHR42878:SF12">
    <property type="entry name" value="SENSOR HISTIDINE KINASE YCBM"/>
    <property type="match status" value="1"/>
</dbReference>
<evidence type="ECO:0000256" key="1">
    <source>
        <dbReference type="ARBA" id="ARBA00000085"/>
    </source>
</evidence>
<keyword evidence="4" id="KW-0808">Transferase</keyword>
<dbReference type="PANTHER" id="PTHR42878">
    <property type="entry name" value="TWO-COMPONENT HISTIDINE KINASE"/>
    <property type="match status" value="1"/>
</dbReference>